<proteinExistence type="predicted"/>
<evidence type="ECO:0000313" key="2">
    <source>
        <dbReference type="Proteomes" id="UP001472677"/>
    </source>
</evidence>
<name>A0ABR2FXF4_9ROSI</name>
<comment type="caution">
    <text evidence="1">The sequence shown here is derived from an EMBL/GenBank/DDBJ whole genome shotgun (WGS) entry which is preliminary data.</text>
</comment>
<keyword evidence="2" id="KW-1185">Reference proteome</keyword>
<evidence type="ECO:0000313" key="1">
    <source>
        <dbReference type="EMBL" id="KAK8588887.1"/>
    </source>
</evidence>
<dbReference type="EMBL" id="JBBPBM010000004">
    <property type="protein sequence ID" value="KAK8588887.1"/>
    <property type="molecule type" value="Genomic_DNA"/>
</dbReference>
<organism evidence="1 2">
    <name type="scientific">Hibiscus sabdariffa</name>
    <name type="common">roselle</name>
    <dbReference type="NCBI Taxonomy" id="183260"/>
    <lineage>
        <taxon>Eukaryota</taxon>
        <taxon>Viridiplantae</taxon>
        <taxon>Streptophyta</taxon>
        <taxon>Embryophyta</taxon>
        <taxon>Tracheophyta</taxon>
        <taxon>Spermatophyta</taxon>
        <taxon>Magnoliopsida</taxon>
        <taxon>eudicotyledons</taxon>
        <taxon>Gunneridae</taxon>
        <taxon>Pentapetalae</taxon>
        <taxon>rosids</taxon>
        <taxon>malvids</taxon>
        <taxon>Malvales</taxon>
        <taxon>Malvaceae</taxon>
        <taxon>Malvoideae</taxon>
        <taxon>Hibiscus</taxon>
    </lineage>
</organism>
<dbReference type="Proteomes" id="UP001472677">
    <property type="component" value="Unassembled WGS sequence"/>
</dbReference>
<protein>
    <submittedName>
        <fullName evidence="1">Uncharacterized protein</fullName>
    </submittedName>
</protein>
<gene>
    <name evidence="1" type="ORF">V6N12_023299</name>
</gene>
<sequence>MWPGEYALEDVPYNLNLKLVNEVSGTDDHHYYNKLVGSPDINGPHKMQTQRMKGDTSDIELIEVPVTARSGASDNKGPKLQPPRAMKIKNVGRKVESDKGNRSILEEKEKRQVTEIARKGNKSGLARQLKEASSSDSLYKYVPIGTTKRHYIGTGSHTKNEGTGWGFF</sequence>
<reference evidence="1 2" key="1">
    <citation type="journal article" date="2024" name="G3 (Bethesda)">
        <title>Genome assembly of Hibiscus sabdariffa L. provides insights into metabolisms of medicinal natural products.</title>
        <authorList>
            <person name="Kim T."/>
        </authorList>
    </citation>
    <scope>NUCLEOTIDE SEQUENCE [LARGE SCALE GENOMIC DNA]</scope>
    <source>
        <strain evidence="1">TK-2024</strain>
        <tissue evidence="1">Old leaves</tissue>
    </source>
</reference>
<accession>A0ABR2FXF4</accession>